<evidence type="ECO:0000313" key="2">
    <source>
        <dbReference type="Proteomes" id="UP000093104"/>
    </source>
</evidence>
<dbReference type="Proteomes" id="UP000093104">
    <property type="component" value="Unassembled WGS sequence"/>
</dbReference>
<dbReference type="AlphaFoldDB" id="A0A1C7Z9T7"/>
<reference evidence="1 2" key="1">
    <citation type="submission" date="2015-07" db="EMBL/GenBank/DDBJ databases">
        <title>Draft genome sequence of a diazotrophic, plant growth-promoting rhizobacterium of the Pseudomonas syringae complex.</title>
        <authorList>
            <person name="Patten C.L."/>
            <person name="Jeong H."/>
        </authorList>
    </citation>
    <scope>NUCLEOTIDE SEQUENCE [LARGE SCALE GENOMIC DNA]</scope>
    <source>
        <strain evidence="1 2">GR12-2</strain>
    </source>
</reference>
<dbReference type="EMBL" id="LGSI01000036">
    <property type="protein sequence ID" value="OCR25238.1"/>
    <property type="molecule type" value="Genomic_DNA"/>
</dbReference>
<sequence>MYTMILFPGDTPCRQFNPRLVDDHWSSHLLHPARRFLGPAADLPPVLRNVPESRVTFGCDSFNSLAHLREQAFWAIATVLRVLSTGLQAAKFVALLRQL</sequence>
<organism evidence="1 2">
    <name type="scientific">Pseudomonas syringae</name>
    <dbReference type="NCBI Taxonomy" id="317"/>
    <lineage>
        <taxon>Bacteria</taxon>
        <taxon>Pseudomonadati</taxon>
        <taxon>Pseudomonadota</taxon>
        <taxon>Gammaproteobacteria</taxon>
        <taxon>Pseudomonadales</taxon>
        <taxon>Pseudomonadaceae</taxon>
        <taxon>Pseudomonas</taxon>
    </lineage>
</organism>
<name>A0A1C7Z9T7_PSESX</name>
<comment type="caution">
    <text evidence="1">The sequence shown here is derived from an EMBL/GenBank/DDBJ whole genome shotgun (WGS) entry which is preliminary data.</text>
</comment>
<protein>
    <submittedName>
        <fullName evidence="1">Uncharacterized protein</fullName>
    </submittedName>
</protein>
<proteinExistence type="predicted"/>
<accession>A0A1C7Z9T7</accession>
<evidence type="ECO:0000313" key="1">
    <source>
        <dbReference type="EMBL" id="OCR25238.1"/>
    </source>
</evidence>
<gene>
    <name evidence="1" type="ORF">AFK24_09805</name>
</gene>